<evidence type="ECO:0000256" key="1">
    <source>
        <dbReference type="ARBA" id="ARBA00001947"/>
    </source>
</evidence>
<proteinExistence type="predicted"/>
<dbReference type="Proteomes" id="UP000287502">
    <property type="component" value="Chromosome"/>
</dbReference>
<comment type="cofactor">
    <cofactor evidence="1">
        <name>Zn(2+)</name>
        <dbReference type="ChEBI" id="CHEBI:29105"/>
    </cofactor>
</comment>
<accession>A0A3R5UZU6</accession>
<dbReference type="GO" id="GO:0006508">
    <property type="term" value="P:proteolysis"/>
    <property type="evidence" value="ECO:0007669"/>
    <property type="project" value="UniProtKB-KW"/>
</dbReference>
<dbReference type="AlphaFoldDB" id="A0A3R5UZU6"/>
<dbReference type="Pfam" id="PF01551">
    <property type="entry name" value="Peptidase_M23"/>
    <property type="match status" value="1"/>
</dbReference>
<evidence type="ECO:0000313" key="10">
    <source>
        <dbReference type="EMBL" id="QAR34504.1"/>
    </source>
</evidence>
<reference evidence="10 11" key="1">
    <citation type="submission" date="2019-01" db="EMBL/GenBank/DDBJ databases">
        <title>Geovibrio thiophilus DSM 11263, complete genome.</title>
        <authorList>
            <person name="Spring S."/>
            <person name="Bunk B."/>
            <person name="Sproer C."/>
        </authorList>
    </citation>
    <scope>NUCLEOTIDE SEQUENCE [LARGE SCALE GENOMIC DNA]</scope>
    <source>
        <strain evidence="10 11">DSM 11263</strain>
    </source>
</reference>
<evidence type="ECO:0000313" key="11">
    <source>
        <dbReference type="Proteomes" id="UP000287502"/>
    </source>
</evidence>
<dbReference type="PANTHER" id="PTHR21666:SF288">
    <property type="entry name" value="CELL DIVISION PROTEIN YTFB"/>
    <property type="match status" value="1"/>
</dbReference>
<protein>
    <submittedName>
        <fullName evidence="10">M23 family peptidase</fullName>
    </submittedName>
</protein>
<dbReference type="SUPFAM" id="SSF51261">
    <property type="entry name" value="Duplicated hybrid motif"/>
    <property type="match status" value="1"/>
</dbReference>
<keyword evidence="6" id="KW-0862">Zinc</keyword>
<dbReference type="OrthoDB" id="9810477at2"/>
<dbReference type="InterPro" id="IPR045834">
    <property type="entry name" value="Csd3_N2"/>
</dbReference>
<keyword evidence="7" id="KW-0482">Metalloprotease</keyword>
<evidence type="ECO:0000259" key="8">
    <source>
        <dbReference type="Pfam" id="PF01551"/>
    </source>
</evidence>
<dbReference type="EMBL" id="CP035108">
    <property type="protein sequence ID" value="QAR34504.1"/>
    <property type="molecule type" value="Genomic_DNA"/>
</dbReference>
<dbReference type="CDD" id="cd12797">
    <property type="entry name" value="M23_peptidase"/>
    <property type="match status" value="1"/>
</dbReference>
<keyword evidence="3" id="KW-0645">Protease</keyword>
<keyword evidence="11" id="KW-1185">Reference proteome</keyword>
<evidence type="ECO:0000256" key="5">
    <source>
        <dbReference type="ARBA" id="ARBA00022801"/>
    </source>
</evidence>
<evidence type="ECO:0000256" key="4">
    <source>
        <dbReference type="ARBA" id="ARBA00022723"/>
    </source>
</evidence>
<evidence type="ECO:0000256" key="6">
    <source>
        <dbReference type="ARBA" id="ARBA00022833"/>
    </source>
</evidence>
<sequence length="371" mass="41195">MFAASVSHASPYMERTVKFGETLYSILGGIFDSAQVAEIVKEIKSQLPDFTLKAGATLLTDENSVLFKLSLDKELLIEKDGDGFRVEAVKYPVETVTAYVTGNIESSLYGAITSAGEDFSLAMKLAEIFEWEIDFFKGIRTGDSFTLLVDKRFIKGEFAGYGKVHAADFFNNGRHIRALYYENGKTRGYFTPEGDSLRKGFLKAPLKFSRISSTFSYKRLHPVLNKVRPHLGVDYAAPVGTPIHATADGYISKKGYGKYNGNFIGIRHTNDYHTLFLHMSRFAKGMGIGKYVRQGEVIGYVGSTGISTGPHLDYRIRKGSTYINPLTFKAPASKLPKVEVAEFQDATKYYASRLDEVLVKTAYASKTVPTM</sequence>
<evidence type="ECO:0000256" key="3">
    <source>
        <dbReference type="ARBA" id="ARBA00022670"/>
    </source>
</evidence>
<evidence type="ECO:0000256" key="2">
    <source>
        <dbReference type="ARBA" id="ARBA00004196"/>
    </source>
</evidence>
<keyword evidence="4" id="KW-0479">Metal-binding</keyword>
<dbReference type="PANTHER" id="PTHR21666">
    <property type="entry name" value="PEPTIDASE-RELATED"/>
    <property type="match status" value="1"/>
</dbReference>
<feature type="domain" description="Csd3-like second N-terminal" evidence="9">
    <location>
        <begin position="97"/>
        <end position="216"/>
    </location>
</feature>
<feature type="domain" description="M23ase beta-sheet core" evidence="8">
    <location>
        <begin position="229"/>
        <end position="325"/>
    </location>
</feature>
<evidence type="ECO:0000256" key="7">
    <source>
        <dbReference type="ARBA" id="ARBA00023049"/>
    </source>
</evidence>
<keyword evidence="5" id="KW-0378">Hydrolase</keyword>
<organism evidence="10 11">
    <name type="scientific">Geovibrio thiophilus</name>
    <dbReference type="NCBI Taxonomy" id="139438"/>
    <lineage>
        <taxon>Bacteria</taxon>
        <taxon>Pseudomonadati</taxon>
        <taxon>Deferribacterota</taxon>
        <taxon>Deferribacteres</taxon>
        <taxon>Deferribacterales</taxon>
        <taxon>Geovibrionaceae</taxon>
        <taxon>Geovibrio</taxon>
    </lineage>
</organism>
<dbReference type="InterPro" id="IPR011055">
    <property type="entry name" value="Dup_hybrid_motif"/>
</dbReference>
<evidence type="ECO:0000259" key="9">
    <source>
        <dbReference type="Pfam" id="PF19425"/>
    </source>
</evidence>
<comment type="subcellular location">
    <subcellularLocation>
        <location evidence="2">Cell envelope</location>
    </subcellularLocation>
</comment>
<dbReference type="Gene3D" id="2.70.70.10">
    <property type="entry name" value="Glucose Permease (Domain IIA)"/>
    <property type="match status" value="1"/>
</dbReference>
<dbReference type="GO" id="GO:0030313">
    <property type="term" value="C:cell envelope"/>
    <property type="evidence" value="ECO:0007669"/>
    <property type="project" value="UniProtKB-SubCell"/>
</dbReference>
<dbReference type="InterPro" id="IPR016047">
    <property type="entry name" value="M23ase_b-sheet_dom"/>
</dbReference>
<gene>
    <name evidence="10" type="ORF">EP073_09205</name>
</gene>
<dbReference type="GO" id="GO:0004222">
    <property type="term" value="F:metalloendopeptidase activity"/>
    <property type="evidence" value="ECO:0007669"/>
    <property type="project" value="TreeGrafter"/>
</dbReference>
<dbReference type="Gene3D" id="3.10.450.350">
    <property type="match status" value="1"/>
</dbReference>
<dbReference type="KEGG" id="gtl:EP073_09205"/>
<name>A0A3R5UZU6_9BACT</name>
<dbReference type="GO" id="GO:0046872">
    <property type="term" value="F:metal ion binding"/>
    <property type="evidence" value="ECO:0007669"/>
    <property type="project" value="UniProtKB-KW"/>
</dbReference>
<dbReference type="InterPro" id="IPR050570">
    <property type="entry name" value="Cell_wall_metabolism_enzyme"/>
</dbReference>
<dbReference type="Pfam" id="PF19425">
    <property type="entry name" value="Csd3_N2"/>
    <property type="match status" value="1"/>
</dbReference>